<dbReference type="AlphaFoldDB" id="A0AA42L9Y2"/>
<evidence type="ECO:0000313" key="2">
    <source>
        <dbReference type="EMBL" id="MDH0562571.1"/>
    </source>
</evidence>
<name>A0AA42L9Y2_9GAMM</name>
<reference evidence="2" key="1">
    <citation type="submission" date="2022-09" db="EMBL/GenBank/DDBJ databases">
        <title>Intensive care unit water sources are persistently colonized with multi-drug resistant bacteria and are the site of extensive horizontal gene transfer of antibiotic resistance genes.</title>
        <authorList>
            <person name="Diorio-Toth L."/>
        </authorList>
    </citation>
    <scope>NUCLEOTIDE SEQUENCE</scope>
    <source>
        <strain evidence="2">GD04005</strain>
    </source>
</reference>
<accession>A0AA42L9Y2</accession>
<keyword evidence="1" id="KW-0812">Transmembrane</keyword>
<dbReference type="RefSeq" id="WP_202740990.1">
    <property type="nucleotide sequence ID" value="NZ_DALZFD010000041.1"/>
</dbReference>
<dbReference type="Proteomes" id="UP001159329">
    <property type="component" value="Unassembled WGS sequence"/>
</dbReference>
<comment type="caution">
    <text evidence="2">The sequence shown here is derived from an EMBL/GenBank/DDBJ whole genome shotgun (WGS) entry which is preliminary data.</text>
</comment>
<evidence type="ECO:0000256" key="1">
    <source>
        <dbReference type="SAM" id="Phobius"/>
    </source>
</evidence>
<sequence length="90" mass="10343">MLNQKLNLRKKIGFILLAIVGVYWIAFPIVPFLDIPHKALVMTTMAIGGEILLLIVIALLGKEYWDRIKTGFKRLFSSFKSHKRKSEDLN</sequence>
<evidence type="ECO:0000313" key="3">
    <source>
        <dbReference type="Proteomes" id="UP001159329"/>
    </source>
</evidence>
<feature type="transmembrane region" description="Helical" evidence="1">
    <location>
        <begin position="39"/>
        <end position="60"/>
    </location>
</feature>
<proteinExistence type="predicted"/>
<dbReference type="NCBIfam" id="NF033684">
    <property type="entry name" value="suffix_2_RND"/>
    <property type="match status" value="1"/>
</dbReference>
<keyword evidence="1" id="KW-0472">Membrane</keyword>
<feature type="transmembrane region" description="Helical" evidence="1">
    <location>
        <begin position="12"/>
        <end position="33"/>
    </location>
</feature>
<organism evidence="2 3">
    <name type="scientific">Acinetobacter courvalinii</name>
    <dbReference type="NCBI Taxonomy" id="280147"/>
    <lineage>
        <taxon>Bacteria</taxon>
        <taxon>Pseudomonadati</taxon>
        <taxon>Pseudomonadota</taxon>
        <taxon>Gammaproteobacteria</taxon>
        <taxon>Moraxellales</taxon>
        <taxon>Moraxellaceae</taxon>
        <taxon>Acinetobacter</taxon>
    </lineage>
</organism>
<dbReference type="EMBL" id="JAOEEO010000001">
    <property type="protein sequence ID" value="MDH0562571.1"/>
    <property type="molecule type" value="Genomic_DNA"/>
</dbReference>
<dbReference type="InterPro" id="IPR047961">
    <property type="entry name" value="Transp_suffix-like"/>
</dbReference>
<gene>
    <name evidence="2" type="ORF">N7644_02635</name>
</gene>
<keyword evidence="1" id="KW-1133">Transmembrane helix</keyword>
<protein>
    <submittedName>
        <fullName evidence="2">Transporter suffix domain-containing protein</fullName>
    </submittedName>
</protein>